<keyword evidence="2" id="KW-1185">Reference proteome</keyword>
<organism evidence="1 2">
    <name type="scientific">Thauera aminoaromatica</name>
    <dbReference type="NCBI Taxonomy" id="164330"/>
    <lineage>
        <taxon>Bacteria</taxon>
        <taxon>Pseudomonadati</taxon>
        <taxon>Pseudomonadota</taxon>
        <taxon>Betaproteobacteria</taxon>
        <taxon>Rhodocyclales</taxon>
        <taxon>Zoogloeaceae</taxon>
        <taxon>Thauera</taxon>
    </lineage>
</organism>
<gene>
    <name evidence="1" type="ordered locus">Tmz1t_0021</name>
</gene>
<dbReference type="HOGENOM" id="CLU_1199062_0_0_4"/>
<sequence length="241" mass="27175">MNRELDELLCQRYPRIFRDRHAPMTDTCMCWGFACGDGWYALIDTLCAEIQRHVETTGIGEVVATQVKEKFGCLRFYVRSGDVHISAMTWFADYLSGFICEECGAPALRTGSSWIQTRCARHGGENFPLDAPTRAESDEELLCPEWLPANKHAAWARAAAFHLPPVRTRGWRHIATALEHTIRNDLRHNELPAVVITNVTESDALRYRWAGGDTRGWLAAMVRLAEAYSARSDRQTGAAAY</sequence>
<dbReference type="STRING" id="85643.Tmz1t_0021"/>
<dbReference type="eggNOG" id="ENOG5033F8F">
    <property type="taxonomic scope" value="Bacteria"/>
</dbReference>
<evidence type="ECO:0000313" key="1">
    <source>
        <dbReference type="EMBL" id="ACK52824.1"/>
    </source>
</evidence>
<reference evidence="2" key="1">
    <citation type="submission" date="2009-05" db="EMBL/GenBank/DDBJ databases">
        <title>Complete sequence of chromosome of Thauera sp. MZ1T.</title>
        <authorList>
            <consortium name="US DOE Joint Genome Institute"/>
            <person name="Lucas S."/>
            <person name="Copeland A."/>
            <person name="Lapidus A."/>
            <person name="Glavina del Rio T."/>
            <person name="Dalin E."/>
            <person name="Tice H."/>
            <person name="Bruce D."/>
            <person name="Goodwin L."/>
            <person name="Pitluck S."/>
            <person name="Sims D."/>
            <person name="Brettin T."/>
            <person name="Detter J.C."/>
            <person name="Han C."/>
            <person name="Larimer F."/>
            <person name="Land M."/>
            <person name="Hauser L."/>
            <person name="Kyrpides N."/>
            <person name="Mikhailova N."/>
            <person name="Sayler G.S."/>
        </authorList>
    </citation>
    <scope>NUCLEOTIDE SEQUENCE [LARGE SCALE GENOMIC DNA]</scope>
    <source>
        <strain evidence="2">MZ1T</strain>
    </source>
</reference>
<reference evidence="1 2" key="2">
    <citation type="journal article" date="2012" name="Stand. Genomic Sci.">
        <title>Complete genome sequence of Thauera aminoaromatica strain MZ1T.</title>
        <authorList>
            <person name="Jiang K."/>
            <person name="Sanseverino J."/>
            <person name="Chauhan A."/>
            <person name="Lucas S."/>
            <person name="Copeland A."/>
            <person name="Lapidus A."/>
            <person name="Del Rio T.G."/>
            <person name="Dalin E."/>
            <person name="Tice H."/>
            <person name="Bruce D."/>
            <person name="Goodwin L."/>
            <person name="Pitluck S."/>
            <person name="Sims D."/>
            <person name="Brettin T."/>
            <person name="Detter J.C."/>
            <person name="Han C."/>
            <person name="Chang Y.J."/>
            <person name="Larimer F."/>
            <person name="Land M."/>
            <person name="Hauser L."/>
            <person name="Kyrpides N.C."/>
            <person name="Mikhailova N."/>
            <person name="Moser S."/>
            <person name="Jegier P."/>
            <person name="Close D."/>
            <person name="Debruyn J.M."/>
            <person name="Wang Y."/>
            <person name="Layton A.C."/>
            <person name="Allen M.S."/>
            <person name="Sayler G.S."/>
        </authorList>
    </citation>
    <scope>NUCLEOTIDE SEQUENCE [LARGE SCALE GENOMIC DNA]</scope>
    <source>
        <strain evidence="1 2">MZ1T</strain>
    </source>
</reference>
<protein>
    <submittedName>
        <fullName evidence="1">Uncharacterized protein</fullName>
    </submittedName>
</protein>
<accession>C4ZID0</accession>
<name>C4ZID0_THASP</name>
<proteinExistence type="predicted"/>
<dbReference type="Proteomes" id="UP000002186">
    <property type="component" value="Chromosome"/>
</dbReference>
<dbReference type="RefSeq" id="WP_012584179.1">
    <property type="nucleotide sequence ID" value="NC_011662.2"/>
</dbReference>
<dbReference type="KEGG" id="tmz:Tmz1t_0021"/>
<evidence type="ECO:0000313" key="2">
    <source>
        <dbReference type="Proteomes" id="UP000002186"/>
    </source>
</evidence>
<dbReference type="OrthoDB" id="8909281at2"/>
<dbReference type="EMBL" id="CP001281">
    <property type="protein sequence ID" value="ACK52824.1"/>
    <property type="molecule type" value="Genomic_DNA"/>
</dbReference>
<dbReference type="AlphaFoldDB" id="C4ZID0"/>